<name>A0ABZ0SEC8_9GAMM</name>
<sequence length="88" mass="10889">MPETQDWPEWWHWELELTPHVFKRIEDRDFNEVDLRQMLEHALGYHRDVVDGRWVIEARHDRQRWEIILEPDDVDQLLVVVTAYPMIK</sequence>
<organism evidence="1 2">
    <name type="scientific">Thiorhodovibrio winogradskyi</name>
    <dbReference type="NCBI Taxonomy" id="77007"/>
    <lineage>
        <taxon>Bacteria</taxon>
        <taxon>Pseudomonadati</taxon>
        <taxon>Pseudomonadota</taxon>
        <taxon>Gammaproteobacteria</taxon>
        <taxon>Chromatiales</taxon>
        <taxon>Chromatiaceae</taxon>
        <taxon>Thiorhodovibrio</taxon>
    </lineage>
</organism>
<dbReference type="Proteomes" id="UP001432180">
    <property type="component" value="Chromosome"/>
</dbReference>
<dbReference type="EMBL" id="CP121472">
    <property type="protein sequence ID" value="WPL19277.1"/>
    <property type="molecule type" value="Genomic_DNA"/>
</dbReference>
<dbReference type="RefSeq" id="WP_328985032.1">
    <property type="nucleotide sequence ID" value="NZ_CP121472.1"/>
</dbReference>
<evidence type="ECO:0008006" key="3">
    <source>
        <dbReference type="Google" id="ProtNLM"/>
    </source>
</evidence>
<accession>A0ABZ0SEC8</accession>
<reference evidence="1 2" key="1">
    <citation type="journal article" date="2023" name="Microorganisms">
        <title>Thiorhodovibrio frisius and Trv. litoralis spp. nov., Two Novel Members from a Clade of Fastidious Purple Sulfur Bacteria That Exhibit Unique Red-Shifted Light-Harvesting Capabilities.</title>
        <authorList>
            <person name="Methner A."/>
            <person name="Kuzyk S.B."/>
            <person name="Petersen J."/>
            <person name="Bauer S."/>
            <person name="Brinkmann H."/>
            <person name="Sichau K."/>
            <person name="Wanner G."/>
            <person name="Wolf J."/>
            <person name="Neumann-Schaal M."/>
            <person name="Henke P."/>
            <person name="Tank M."/>
            <person name="Sproer C."/>
            <person name="Bunk B."/>
            <person name="Overmann J."/>
        </authorList>
    </citation>
    <scope>NUCLEOTIDE SEQUENCE [LARGE SCALE GENOMIC DNA]</scope>
    <source>
        <strain evidence="1 2">DSM 6702</strain>
    </source>
</reference>
<protein>
    <recommendedName>
        <fullName evidence="3">DUF4258 domain-containing protein</fullName>
    </recommendedName>
</protein>
<proteinExistence type="predicted"/>
<keyword evidence="2" id="KW-1185">Reference proteome</keyword>
<gene>
    <name evidence="1" type="ORF">Thiowin_04394</name>
</gene>
<evidence type="ECO:0000313" key="2">
    <source>
        <dbReference type="Proteomes" id="UP001432180"/>
    </source>
</evidence>
<evidence type="ECO:0000313" key="1">
    <source>
        <dbReference type="EMBL" id="WPL19277.1"/>
    </source>
</evidence>